<feature type="domain" description="Amino acid permease/ SLC12A" evidence="7">
    <location>
        <begin position="199"/>
        <end position="260"/>
    </location>
</feature>
<evidence type="ECO:0000256" key="4">
    <source>
        <dbReference type="ARBA" id="ARBA00022989"/>
    </source>
</evidence>
<comment type="caution">
    <text evidence="8">The sequence shown here is derived from an EMBL/GenBank/DDBJ whole genome shotgun (WGS) entry which is preliminary data.</text>
</comment>
<evidence type="ECO:0000259" key="7">
    <source>
        <dbReference type="Pfam" id="PF00324"/>
    </source>
</evidence>
<comment type="subcellular location">
    <subcellularLocation>
        <location evidence="1">Membrane</location>
        <topology evidence="1">Multi-pass membrane protein</topology>
    </subcellularLocation>
</comment>
<dbReference type="InterPro" id="IPR004841">
    <property type="entry name" value="AA-permease/SLC12A_dom"/>
</dbReference>
<keyword evidence="5 6" id="KW-0472">Membrane</keyword>
<evidence type="ECO:0000313" key="9">
    <source>
        <dbReference type="Proteomes" id="UP001472677"/>
    </source>
</evidence>
<evidence type="ECO:0000256" key="5">
    <source>
        <dbReference type="ARBA" id="ARBA00023136"/>
    </source>
</evidence>
<keyword evidence="4 6" id="KW-1133">Transmembrane helix</keyword>
<dbReference type="EMBL" id="JBBPBM010000071">
    <property type="protein sequence ID" value="KAK8512953.1"/>
    <property type="molecule type" value="Genomic_DNA"/>
</dbReference>
<dbReference type="Proteomes" id="UP001472677">
    <property type="component" value="Unassembled WGS sequence"/>
</dbReference>
<accession>A0ABR2C0S7</accession>
<dbReference type="PANTHER" id="PTHR43243">
    <property type="entry name" value="INNER MEMBRANE TRANSPORTER YGJI-RELATED"/>
    <property type="match status" value="1"/>
</dbReference>
<comment type="similarity">
    <text evidence="2">Belongs to the amino acid-polyamine-organocation (APC) superfamily. Cationic amino acid transporter (CAT) (TC 2.A.3.3) family.</text>
</comment>
<evidence type="ECO:0000256" key="1">
    <source>
        <dbReference type="ARBA" id="ARBA00004141"/>
    </source>
</evidence>
<protein>
    <recommendedName>
        <fullName evidence="7">Amino acid permease/ SLC12A domain-containing protein</fullName>
    </recommendedName>
</protein>
<proteinExistence type="inferred from homology"/>
<sequence>MLMAPVNCNLNVDMIVSRPATETPEPYVQESVQEEGAIEYKVGNLHDKDLSAIEILDDGFYLAAQSDFNLLIGKMDEGVIEGYVIWGSPDVRSSCLLGELVWGTCKSLPSWFSIPGFRPNPHNHLWHCQWGQWHCCFTPSRAIYIFGEAAVKLEIEEISKSVEVSVEEIFNRVDKLMRLNHNIFHPLPPMESVVFSKASTVLFFAYVGFDGVATLGEEVKNPGRDIPIGLIGSMSVIITVYCLLSATLIFMQPYHQIDVDATFTLHSKP</sequence>
<feature type="transmembrane region" description="Helical" evidence="6">
    <location>
        <begin position="228"/>
        <end position="250"/>
    </location>
</feature>
<dbReference type="Gene3D" id="1.20.1740.10">
    <property type="entry name" value="Amino acid/polyamine transporter I"/>
    <property type="match status" value="1"/>
</dbReference>
<evidence type="ECO:0000313" key="8">
    <source>
        <dbReference type="EMBL" id="KAK8512953.1"/>
    </source>
</evidence>
<dbReference type="Pfam" id="PF00324">
    <property type="entry name" value="AA_permease"/>
    <property type="match status" value="1"/>
</dbReference>
<keyword evidence="3 6" id="KW-0812">Transmembrane</keyword>
<evidence type="ECO:0000256" key="6">
    <source>
        <dbReference type="SAM" id="Phobius"/>
    </source>
</evidence>
<evidence type="ECO:0000256" key="2">
    <source>
        <dbReference type="ARBA" id="ARBA00008572"/>
    </source>
</evidence>
<evidence type="ECO:0000256" key="3">
    <source>
        <dbReference type="ARBA" id="ARBA00022692"/>
    </source>
</evidence>
<reference evidence="8 9" key="1">
    <citation type="journal article" date="2024" name="G3 (Bethesda)">
        <title>Genome assembly of Hibiscus sabdariffa L. provides insights into metabolisms of medicinal natural products.</title>
        <authorList>
            <person name="Kim T."/>
        </authorList>
    </citation>
    <scope>NUCLEOTIDE SEQUENCE [LARGE SCALE GENOMIC DNA]</scope>
    <source>
        <strain evidence="8">TK-2024</strain>
        <tissue evidence="8">Old leaves</tissue>
    </source>
</reference>
<dbReference type="PANTHER" id="PTHR43243:SF30">
    <property type="entry name" value="CATIONIC AMINO ACID TRANSPORTER 1-LIKE"/>
    <property type="match status" value="1"/>
</dbReference>
<gene>
    <name evidence="8" type="ORF">V6N12_030361</name>
</gene>
<keyword evidence="9" id="KW-1185">Reference proteome</keyword>
<organism evidence="8 9">
    <name type="scientific">Hibiscus sabdariffa</name>
    <name type="common">roselle</name>
    <dbReference type="NCBI Taxonomy" id="183260"/>
    <lineage>
        <taxon>Eukaryota</taxon>
        <taxon>Viridiplantae</taxon>
        <taxon>Streptophyta</taxon>
        <taxon>Embryophyta</taxon>
        <taxon>Tracheophyta</taxon>
        <taxon>Spermatophyta</taxon>
        <taxon>Magnoliopsida</taxon>
        <taxon>eudicotyledons</taxon>
        <taxon>Gunneridae</taxon>
        <taxon>Pentapetalae</taxon>
        <taxon>rosids</taxon>
        <taxon>malvids</taxon>
        <taxon>Malvales</taxon>
        <taxon>Malvaceae</taxon>
        <taxon>Malvoideae</taxon>
        <taxon>Hibiscus</taxon>
    </lineage>
</organism>
<name>A0ABR2C0S7_9ROSI</name>